<sequence length="329" mass="36516">MSQSVIEPPFMPPKFPTPFSAMGYLFGQFETALPVEHQGKRKGNLQLFDGTILPARVGLTVWQKLSQNPTFNLDKTYLWRVYFRTTTEAKLSQVQLIKCVSLVEDYSFNDLPPQQTASDQFQIQGRILCTDNEKVVIRLERNEIPPPGQENQSRWQPFLITVSGSLPGAEIGQFWELLCIRKGEELVLKEANWVDETITVTKTLPTAVQIPAASASKNSSSTDSSSPIIMINGKQPEMTVKFTTRPELPEQGKTVILEVSGEGGISVRASLNRKTLKKQVEKMDSFADWVAALSGKVARIGSDGVVELEGAGVTVFEKKKQKVEDKPDA</sequence>
<protein>
    <submittedName>
        <fullName evidence="1">Uncharacterized protein</fullName>
    </submittedName>
</protein>
<dbReference type="OrthoDB" id="462798at2"/>
<dbReference type="eggNOG" id="ENOG5033PY3">
    <property type="taxonomic scope" value="Bacteria"/>
</dbReference>
<keyword evidence="2" id="KW-1185">Reference proteome</keyword>
<dbReference type="AlphaFoldDB" id="E0U7C3"/>
<accession>E0U7C3</accession>
<dbReference type="STRING" id="497965.Cyan7822_0466"/>
<organism evidence="1 2">
    <name type="scientific">Gloeothece verrucosa (strain PCC 7822)</name>
    <name type="common">Cyanothece sp. (strain PCC 7822)</name>
    <dbReference type="NCBI Taxonomy" id="497965"/>
    <lineage>
        <taxon>Bacteria</taxon>
        <taxon>Bacillati</taxon>
        <taxon>Cyanobacteriota</taxon>
        <taxon>Cyanophyceae</taxon>
        <taxon>Oscillatoriophycideae</taxon>
        <taxon>Chroococcales</taxon>
        <taxon>Aphanothecaceae</taxon>
        <taxon>Gloeothece</taxon>
        <taxon>Gloeothece verrucosa</taxon>
    </lineage>
</organism>
<dbReference type="EMBL" id="CP002198">
    <property type="protein sequence ID" value="ADN12510.1"/>
    <property type="molecule type" value="Genomic_DNA"/>
</dbReference>
<evidence type="ECO:0000313" key="2">
    <source>
        <dbReference type="Proteomes" id="UP000008206"/>
    </source>
</evidence>
<reference evidence="2" key="1">
    <citation type="journal article" date="2011" name="MBio">
        <title>Novel metabolic attributes of the genus Cyanothece, comprising a group of unicellular nitrogen-fixing Cyanobacteria.</title>
        <authorList>
            <person name="Bandyopadhyay A."/>
            <person name="Elvitigala T."/>
            <person name="Welsh E."/>
            <person name="Stockel J."/>
            <person name="Liberton M."/>
            <person name="Min H."/>
            <person name="Sherman L.A."/>
            <person name="Pakrasi H.B."/>
        </authorList>
    </citation>
    <scope>NUCLEOTIDE SEQUENCE [LARGE SCALE GENOMIC DNA]</scope>
    <source>
        <strain evidence="2">PCC 7822</strain>
    </source>
</reference>
<name>E0U7C3_GLOV7</name>
<dbReference type="Proteomes" id="UP000008206">
    <property type="component" value="Chromosome"/>
</dbReference>
<dbReference type="HOGENOM" id="CLU_823143_0_0_3"/>
<proteinExistence type="predicted"/>
<gene>
    <name evidence="1" type="ordered locus">Cyan7822_0466</name>
</gene>
<evidence type="ECO:0000313" key="1">
    <source>
        <dbReference type="EMBL" id="ADN12510.1"/>
    </source>
</evidence>
<dbReference type="KEGG" id="cyj:Cyan7822_0466"/>